<accession>A0A6J7DT70</accession>
<dbReference type="EMBL" id="CAFBLO010000085">
    <property type="protein sequence ID" value="CAB4872728.1"/>
    <property type="molecule type" value="Genomic_DNA"/>
</dbReference>
<feature type="transmembrane region" description="Helical" evidence="1">
    <location>
        <begin position="12"/>
        <end position="36"/>
    </location>
</feature>
<keyword evidence="1" id="KW-0472">Membrane</keyword>
<proteinExistence type="predicted"/>
<keyword evidence="1" id="KW-0812">Transmembrane</keyword>
<name>A0A6J7DT70_9ZZZZ</name>
<dbReference type="EMBL" id="CAEZVJ010000145">
    <property type="protein sequence ID" value="CAB4635792.1"/>
    <property type="molecule type" value="Genomic_DNA"/>
</dbReference>
<evidence type="ECO:0000313" key="3">
    <source>
        <dbReference type="EMBL" id="CAB4872728.1"/>
    </source>
</evidence>
<dbReference type="AlphaFoldDB" id="A0A6J7DT70"/>
<protein>
    <submittedName>
        <fullName evidence="3">Unannotated protein</fullName>
    </submittedName>
</protein>
<organism evidence="3">
    <name type="scientific">freshwater metagenome</name>
    <dbReference type="NCBI Taxonomy" id="449393"/>
    <lineage>
        <taxon>unclassified sequences</taxon>
        <taxon>metagenomes</taxon>
        <taxon>ecological metagenomes</taxon>
    </lineage>
</organism>
<evidence type="ECO:0000256" key="1">
    <source>
        <dbReference type="SAM" id="Phobius"/>
    </source>
</evidence>
<keyword evidence="1" id="KW-1133">Transmembrane helix</keyword>
<gene>
    <name evidence="2" type="ORF">UFOPK1961_01056</name>
    <name evidence="3" type="ORF">UFOPK3364_00838</name>
</gene>
<sequence>MEDIGNWFESLGLLSTAIELFAVWHSVAAFFTLPAIQRLEKESIK</sequence>
<evidence type="ECO:0000313" key="2">
    <source>
        <dbReference type="EMBL" id="CAB4635792.1"/>
    </source>
</evidence>
<reference evidence="3" key="1">
    <citation type="submission" date="2020-05" db="EMBL/GenBank/DDBJ databases">
        <authorList>
            <person name="Chiriac C."/>
            <person name="Salcher M."/>
            <person name="Ghai R."/>
            <person name="Kavagutti S V."/>
        </authorList>
    </citation>
    <scope>NUCLEOTIDE SEQUENCE</scope>
</reference>